<dbReference type="Gene3D" id="3.30.565.10">
    <property type="entry name" value="Histidine kinase-like ATPase, C-terminal domain"/>
    <property type="match status" value="1"/>
</dbReference>
<feature type="domain" description="Response regulatory" evidence="9">
    <location>
        <begin position="491"/>
        <end position="603"/>
    </location>
</feature>
<dbReference type="EC" id="2.7.13.3" evidence="2"/>
<dbReference type="OrthoDB" id="6114847at2"/>
<dbReference type="Pfam" id="PF00512">
    <property type="entry name" value="HisKA"/>
    <property type="match status" value="1"/>
</dbReference>
<evidence type="ECO:0000313" key="10">
    <source>
        <dbReference type="EMBL" id="TFZ00118.1"/>
    </source>
</evidence>
<evidence type="ECO:0000256" key="7">
    <source>
        <dbReference type="SAM" id="Phobius"/>
    </source>
</evidence>
<evidence type="ECO:0000259" key="9">
    <source>
        <dbReference type="PROSITE" id="PS50110"/>
    </source>
</evidence>
<evidence type="ECO:0000256" key="3">
    <source>
        <dbReference type="ARBA" id="ARBA00022553"/>
    </source>
</evidence>
<evidence type="ECO:0000256" key="5">
    <source>
        <dbReference type="ARBA" id="ARBA00022777"/>
    </source>
</evidence>
<dbReference type="GO" id="GO:0005886">
    <property type="term" value="C:plasma membrane"/>
    <property type="evidence" value="ECO:0007669"/>
    <property type="project" value="TreeGrafter"/>
</dbReference>
<evidence type="ECO:0000256" key="1">
    <source>
        <dbReference type="ARBA" id="ARBA00000085"/>
    </source>
</evidence>
<dbReference type="SUPFAM" id="SSF55874">
    <property type="entry name" value="ATPase domain of HSP90 chaperone/DNA topoisomerase II/histidine kinase"/>
    <property type="match status" value="1"/>
</dbReference>
<comment type="caution">
    <text evidence="10">The sequence shown here is derived from an EMBL/GenBank/DDBJ whole genome shotgun (WGS) entry which is preliminary data.</text>
</comment>
<evidence type="ECO:0000259" key="8">
    <source>
        <dbReference type="PROSITE" id="PS50109"/>
    </source>
</evidence>
<dbReference type="SMART" id="SM00388">
    <property type="entry name" value="HisKA"/>
    <property type="match status" value="1"/>
</dbReference>
<keyword evidence="7" id="KW-0812">Transmembrane</keyword>
<comment type="catalytic activity">
    <reaction evidence="1">
        <text>ATP + protein L-histidine = ADP + protein N-phospho-L-histidine.</text>
        <dbReference type="EC" id="2.7.13.3"/>
    </reaction>
</comment>
<reference evidence="10 11" key="1">
    <citation type="submission" date="2019-03" db="EMBL/GenBank/DDBJ databases">
        <title>Ramlibacter sp. 18x22-1, whole genome shotgun sequence.</title>
        <authorList>
            <person name="Zhang X."/>
            <person name="Feng G."/>
            <person name="Zhu H."/>
        </authorList>
    </citation>
    <scope>NUCLEOTIDE SEQUENCE [LARGE SCALE GENOMIC DNA]</scope>
    <source>
        <strain evidence="10 11">18x22-1</strain>
    </source>
</reference>
<dbReference type="PROSITE" id="PS50109">
    <property type="entry name" value="HIS_KIN"/>
    <property type="match status" value="1"/>
</dbReference>
<keyword evidence="4" id="KW-0808">Transferase</keyword>
<dbReference type="SMART" id="SM00448">
    <property type="entry name" value="REC"/>
    <property type="match status" value="1"/>
</dbReference>
<dbReference type="PRINTS" id="PR00344">
    <property type="entry name" value="BCTRLSENSOR"/>
</dbReference>
<feature type="transmembrane region" description="Helical" evidence="7">
    <location>
        <begin position="165"/>
        <end position="182"/>
    </location>
</feature>
<dbReference type="InterPro" id="IPR003661">
    <property type="entry name" value="HisK_dim/P_dom"/>
</dbReference>
<dbReference type="InterPro" id="IPR036097">
    <property type="entry name" value="HisK_dim/P_sf"/>
</dbReference>
<dbReference type="InterPro" id="IPR001789">
    <property type="entry name" value="Sig_transdc_resp-reg_receiver"/>
</dbReference>
<dbReference type="SUPFAM" id="SSF47384">
    <property type="entry name" value="Homodimeric domain of signal transducing histidine kinase"/>
    <property type="match status" value="1"/>
</dbReference>
<name>A0A4Z0BPC9_9BURK</name>
<dbReference type="InterPro" id="IPR005467">
    <property type="entry name" value="His_kinase_dom"/>
</dbReference>
<keyword evidence="5" id="KW-0418">Kinase</keyword>
<dbReference type="Proteomes" id="UP000297839">
    <property type="component" value="Unassembled WGS sequence"/>
</dbReference>
<dbReference type="InterPro" id="IPR011006">
    <property type="entry name" value="CheY-like_superfamily"/>
</dbReference>
<dbReference type="PANTHER" id="PTHR43047">
    <property type="entry name" value="TWO-COMPONENT HISTIDINE PROTEIN KINASE"/>
    <property type="match status" value="1"/>
</dbReference>
<dbReference type="InterPro" id="IPR036890">
    <property type="entry name" value="HATPase_C_sf"/>
</dbReference>
<feature type="transmembrane region" description="Helical" evidence="7">
    <location>
        <begin position="137"/>
        <end position="158"/>
    </location>
</feature>
<dbReference type="PROSITE" id="PS50110">
    <property type="entry name" value="RESPONSE_REGULATORY"/>
    <property type="match status" value="1"/>
</dbReference>
<dbReference type="SUPFAM" id="SSF52172">
    <property type="entry name" value="CheY-like"/>
    <property type="match status" value="1"/>
</dbReference>
<dbReference type="Gene3D" id="3.40.50.2300">
    <property type="match status" value="1"/>
</dbReference>
<keyword evidence="11" id="KW-1185">Reference proteome</keyword>
<dbReference type="GO" id="GO:0009927">
    <property type="term" value="F:histidine phosphotransfer kinase activity"/>
    <property type="evidence" value="ECO:0007669"/>
    <property type="project" value="TreeGrafter"/>
</dbReference>
<dbReference type="AlphaFoldDB" id="A0A4Z0BPC9"/>
<dbReference type="RefSeq" id="WP_135250305.1">
    <property type="nucleotide sequence ID" value="NZ_SMLK01000004.1"/>
</dbReference>
<evidence type="ECO:0000256" key="6">
    <source>
        <dbReference type="PROSITE-ProRule" id="PRU00169"/>
    </source>
</evidence>
<feature type="transmembrane region" description="Helical" evidence="7">
    <location>
        <begin position="49"/>
        <end position="67"/>
    </location>
</feature>
<dbReference type="SMART" id="SM00387">
    <property type="entry name" value="HATPase_c"/>
    <property type="match status" value="1"/>
</dbReference>
<dbReference type="PANTHER" id="PTHR43047:SF9">
    <property type="entry name" value="HISTIDINE KINASE"/>
    <property type="match status" value="1"/>
</dbReference>
<organism evidence="10 11">
    <name type="scientific">Ramlibacter humi</name>
    <dbReference type="NCBI Taxonomy" id="2530451"/>
    <lineage>
        <taxon>Bacteria</taxon>
        <taxon>Pseudomonadati</taxon>
        <taxon>Pseudomonadota</taxon>
        <taxon>Betaproteobacteria</taxon>
        <taxon>Burkholderiales</taxon>
        <taxon>Comamonadaceae</taxon>
        <taxon>Ramlibacter</taxon>
    </lineage>
</organism>
<dbReference type="InterPro" id="IPR004358">
    <property type="entry name" value="Sig_transdc_His_kin-like_C"/>
</dbReference>
<accession>A0A4Z0BPC9</accession>
<evidence type="ECO:0000256" key="2">
    <source>
        <dbReference type="ARBA" id="ARBA00012438"/>
    </source>
</evidence>
<proteinExistence type="predicted"/>
<dbReference type="InterPro" id="IPR003594">
    <property type="entry name" value="HATPase_dom"/>
</dbReference>
<dbReference type="CDD" id="cd00082">
    <property type="entry name" value="HisKA"/>
    <property type="match status" value="1"/>
</dbReference>
<feature type="domain" description="Histidine kinase" evidence="8">
    <location>
        <begin position="249"/>
        <end position="465"/>
    </location>
</feature>
<feature type="transmembrane region" description="Helical" evidence="7">
    <location>
        <begin position="73"/>
        <end position="92"/>
    </location>
</feature>
<dbReference type="EMBL" id="SMLK01000004">
    <property type="protein sequence ID" value="TFZ00118.1"/>
    <property type="molecule type" value="Genomic_DNA"/>
</dbReference>
<keyword evidence="7" id="KW-1133">Transmembrane helix</keyword>
<sequence length="603" mass="66011">MPPTASAAHALLRAPLQLLAYVTGASAKELPASVQRVQLEFLLRRVTPMRLLVVFPFAGVMCGLFYRRTGSPWILAWTALVFALTFYTWHYWRQRETRPLPPDEGLARELSRRTRLILAHGIAWGLAPWMLKPGHDLAYGALLSTYMMGAVSTAAAMLPSHRQTVAAYCLPAGLGLVLADFWSGGVGWVFGLAMALYLAVCLRWTFHQADLLAESLTVRFEKEELARQLAEQVALVEAAQREKSRFFAAASHDLRQPVHAISLFTSVLARSQFPASAGETVERLRHSVRMLSGSLDTMLDVSKLDAGAIQPRLQQVSVHQLFLSLQTTYADRASAKGVQLRVRAPGDLGVLSDPQLLERLLGNLVDNAIKYTHAGGILVAARAAPGRGVLCFEVVDTGIGIAPEHREKIFDEFFQVDNPQRDRSFGLGIGLAVVKRLSGLLRHPVELRSRPGRGTRFRVWVPRDRTLHAGGVAHDAHAEAGLAEPARLPRSVLVIDDEADNRDALSALLSSYGCTVHCAADTEDAERQLRTHRVDTVVSDFRLPGPHSGLDFLLAVRARMPSVRTLLVTGETAPERIATIKATGMPCLYKPVAAEKLLAALSS</sequence>
<gene>
    <name evidence="10" type="ORF">EZ216_13500</name>
</gene>
<keyword evidence="7" id="KW-0472">Membrane</keyword>
<dbReference type="GO" id="GO:0000155">
    <property type="term" value="F:phosphorelay sensor kinase activity"/>
    <property type="evidence" value="ECO:0007669"/>
    <property type="project" value="InterPro"/>
</dbReference>
<dbReference type="Gene3D" id="1.10.287.130">
    <property type="match status" value="1"/>
</dbReference>
<dbReference type="CDD" id="cd00156">
    <property type="entry name" value="REC"/>
    <property type="match status" value="1"/>
</dbReference>
<dbReference type="Pfam" id="PF02518">
    <property type="entry name" value="HATPase_c"/>
    <property type="match status" value="1"/>
</dbReference>
<dbReference type="Pfam" id="PF00072">
    <property type="entry name" value="Response_reg"/>
    <property type="match status" value="1"/>
</dbReference>
<protein>
    <recommendedName>
        <fullName evidence="2">histidine kinase</fullName>
        <ecNumber evidence="2">2.7.13.3</ecNumber>
    </recommendedName>
</protein>
<evidence type="ECO:0000256" key="4">
    <source>
        <dbReference type="ARBA" id="ARBA00022679"/>
    </source>
</evidence>
<evidence type="ECO:0000313" key="11">
    <source>
        <dbReference type="Proteomes" id="UP000297839"/>
    </source>
</evidence>
<feature type="modified residue" description="4-aspartylphosphate" evidence="6">
    <location>
        <position position="540"/>
    </location>
</feature>
<keyword evidence="3 6" id="KW-0597">Phosphoprotein</keyword>